<dbReference type="GO" id="GO:0004521">
    <property type="term" value="F:RNA endonuclease activity"/>
    <property type="evidence" value="ECO:0007669"/>
    <property type="project" value="TreeGrafter"/>
</dbReference>
<organism evidence="4 5">
    <name type="scientific">Chelatococcus asaccharovorans</name>
    <dbReference type="NCBI Taxonomy" id="28210"/>
    <lineage>
        <taxon>Bacteria</taxon>
        <taxon>Pseudomonadati</taxon>
        <taxon>Pseudomonadota</taxon>
        <taxon>Alphaproteobacteria</taxon>
        <taxon>Hyphomicrobiales</taxon>
        <taxon>Chelatococcaceae</taxon>
        <taxon>Chelatococcus</taxon>
    </lineage>
</organism>
<gene>
    <name evidence="4" type="ORF">C7450_110182</name>
</gene>
<evidence type="ECO:0000313" key="5">
    <source>
        <dbReference type="Proteomes" id="UP000248021"/>
    </source>
</evidence>
<feature type="domain" description="Metallo-beta-lactamase" evidence="2">
    <location>
        <begin position="24"/>
        <end position="251"/>
    </location>
</feature>
<dbReference type="SMART" id="SM01027">
    <property type="entry name" value="Beta-Casp"/>
    <property type="match status" value="1"/>
</dbReference>
<protein>
    <submittedName>
        <fullName evidence="4">Metallo-beta-lactamase family protein</fullName>
    </submittedName>
</protein>
<feature type="domain" description="Beta-Casp" evidence="3">
    <location>
        <begin position="267"/>
        <end position="387"/>
    </location>
</feature>
<dbReference type="PANTHER" id="PTHR11203:SF37">
    <property type="entry name" value="INTEGRATOR COMPLEX SUBUNIT 11"/>
    <property type="match status" value="1"/>
</dbReference>
<dbReference type="InterPro" id="IPR011108">
    <property type="entry name" value="RMMBL"/>
</dbReference>
<proteinExistence type="predicted"/>
<dbReference type="Pfam" id="PF00753">
    <property type="entry name" value="Lactamase_B"/>
    <property type="match status" value="1"/>
</dbReference>
<dbReference type="PANTHER" id="PTHR11203">
    <property type="entry name" value="CLEAVAGE AND POLYADENYLATION SPECIFICITY FACTOR FAMILY MEMBER"/>
    <property type="match status" value="1"/>
</dbReference>
<keyword evidence="5" id="KW-1185">Reference proteome</keyword>
<dbReference type="GO" id="GO:0016787">
    <property type="term" value="F:hydrolase activity"/>
    <property type="evidence" value="ECO:0007669"/>
    <property type="project" value="UniProtKB-KW"/>
</dbReference>
<dbReference type="Pfam" id="PF07521">
    <property type="entry name" value="RMMBL"/>
    <property type="match status" value="1"/>
</dbReference>
<dbReference type="RefSeq" id="WP_110376836.1">
    <property type="nucleotide sequence ID" value="NZ_JAHBRY010000003.1"/>
</dbReference>
<sequence>MTGAAAQASNNLCIRFHGAAEAVTGSCFALQTGDAHILVDCGLFQGSKTEKELNYRPFPFDPAKIDAVLLTHAHIDHSGLLPKLAKDGYPGPIYATPATIDLCSVMLPDSGHIQAMEVEQLNRRNARRGLPSVQPIYDAEQATRTLTQFRPVPYGSWRDVAKGIRARFWNAGHLLGSASIEVEVTTGQDKPLRLLFSGDIGPNQKLLESQPTGPTGLDYVVCESTYGTTDRHEASPARRIEALRAEVAAAVRPSGALLIPSFAVERTQELIVDLVQLMKDGAIPDAPIFVDSPLATRASEVFAKHAGEMAAGERLRDALQAKQVRFTESVEQSMAIGRIRSFHIIIAASGMCEAGRIRHHLRNWLWRSDATVLLVGYQAQGTLGRIMQDGAMRVRLMGEEVQVRARIRAIDLYSGHADAPELAAWLAARQPIAGNVFLTHGELEAIDGLKARLAADFPALQVVVPALDDAFALTGAPARQTERERPARMAPHSAGRPDWHNDLSRLILDINDTVAGAADERARGVVLRRLRRALEAD</sequence>
<evidence type="ECO:0000256" key="1">
    <source>
        <dbReference type="ARBA" id="ARBA00022801"/>
    </source>
</evidence>
<comment type="caution">
    <text evidence="4">The sequence shown here is derived from an EMBL/GenBank/DDBJ whole genome shotgun (WGS) entry which is preliminary data.</text>
</comment>
<dbReference type="Gene3D" id="3.40.50.10890">
    <property type="match status" value="1"/>
</dbReference>
<dbReference type="InterPro" id="IPR022712">
    <property type="entry name" value="Beta_Casp"/>
</dbReference>
<name>A0A2V3U1F4_9HYPH</name>
<dbReference type="Proteomes" id="UP000248021">
    <property type="component" value="Unassembled WGS sequence"/>
</dbReference>
<reference evidence="4 5" key="1">
    <citation type="submission" date="2018-05" db="EMBL/GenBank/DDBJ databases">
        <title>Genomic Encyclopedia of Type Strains, Phase IV (KMG-IV): sequencing the most valuable type-strain genomes for metagenomic binning, comparative biology and taxonomic classification.</title>
        <authorList>
            <person name="Goeker M."/>
        </authorList>
    </citation>
    <scope>NUCLEOTIDE SEQUENCE [LARGE SCALE GENOMIC DNA]</scope>
    <source>
        <strain evidence="4 5">DSM 6462</strain>
    </source>
</reference>
<evidence type="ECO:0000259" key="2">
    <source>
        <dbReference type="SMART" id="SM00849"/>
    </source>
</evidence>
<dbReference type="CDD" id="cd16295">
    <property type="entry name" value="TTHA0252-CPSF-like_MBL-fold"/>
    <property type="match status" value="1"/>
</dbReference>
<evidence type="ECO:0000259" key="3">
    <source>
        <dbReference type="SMART" id="SM01027"/>
    </source>
</evidence>
<dbReference type="SUPFAM" id="SSF56281">
    <property type="entry name" value="Metallo-hydrolase/oxidoreductase"/>
    <property type="match status" value="1"/>
</dbReference>
<dbReference type="SMART" id="SM00849">
    <property type="entry name" value="Lactamase_B"/>
    <property type="match status" value="1"/>
</dbReference>
<dbReference type="AlphaFoldDB" id="A0A2V3U1F4"/>
<dbReference type="Pfam" id="PF10996">
    <property type="entry name" value="Beta-Casp"/>
    <property type="match status" value="1"/>
</dbReference>
<dbReference type="InterPro" id="IPR001279">
    <property type="entry name" value="Metallo-B-lactamas"/>
</dbReference>
<accession>A0A2V3U1F4</accession>
<dbReference type="EMBL" id="QJJK01000010">
    <property type="protein sequence ID" value="PXW55243.1"/>
    <property type="molecule type" value="Genomic_DNA"/>
</dbReference>
<dbReference type="OrthoDB" id="9803916at2"/>
<dbReference type="InterPro" id="IPR036866">
    <property type="entry name" value="RibonucZ/Hydroxyglut_hydro"/>
</dbReference>
<dbReference type="InterPro" id="IPR050698">
    <property type="entry name" value="MBL"/>
</dbReference>
<evidence type="ECO:0000313" key="4">
    <source>
        <dbReference type="EMBL" id="PXW55243.1"/>
    </source>
</evidence>
<dbReference type="Gene3D" id="3.60.15.10">
    <property type="entry name" value="Ribonuclease Z/Hydroxyacylglutathione hydrolase-like"/>
    <property type="match status" value="1"/>
</dbReference>
<keyword evidence="1" id="KW-0378">Hydrolase</keyword>